<keyword evidence="3 9" id="KW-0479">Metal-binding</keyword>
<comment type="function">
    <text evidence="9">Catalyzes the ferrous insertion into protoporphyrin IX.</text>
</comment>
<accession>Q0AAP6</accession>
<keyword evidence="4 9" id="KW-0408">Iron</keyword>
<evidence type="ECO:0000256" key="11">
    <source>
        <dbReference type="SAM" id="MobiDB-lite"/>
    </source>
</evidence>
<sequence>MSQLTVKSLFEGRKGFRHDDQPRLGVLVTNLGTPDAPTTPALRRYLHEFLWDPRVVEAPRWIWWLILNGIVLRTRPKKSAAAYREVWTEEGSPLLIIGRKQTRGILERLQSRLQGPVVAELAMRYGNPSIASGLRRLRDQGAERIVVLPLYPQYSGSTTGSTFDAVADELKRWRWVPEFRFIGQYHDDERYIEALAASIREHWAEHGRGEKLLFSFHGTPRRYLLDGDPYHCQCQKTARLVAERLELSDEAWQVTFQSLFGKEVWLQPYTDATVEQLARSGLKTLDVICPGFSADCLETLEEIEGENAEIFQEHGGDKLRYIKALNDRDDHLEMLAGLVHEHSQGWPEAGGPARTLRDPQATQERARALGSDV</sequence>
<dbReference type="HAMAP" id="MF_00323">
    <property type="entry name" value="Ferrochelatase"/>
    <property type="match status" value="1"/>
</dbReference>
<dbReference type="Proteomes" id="UP000001962">
    <property type="component" value="Chromosome"/>
</dbReference>
<keyword evidence="7 9" id="KW-0627">Porphyrin biosynthesis</keyword>
<dbReference type="CDD" id="cd00419">
    <property type="entry name" value="Ferrochelatase_C"/>
    <property type="match status" value="1"/>
</dbReference>
<dbReference type="GO" id="GO:0005737">
    <property type="term" value="C:cytoplasm"/>
    <property type="evidence" value="ECO:0007669"/>
    <property type="project" value="UniProtKB-SubCell"/>
</dbReference>
<dbReference type="FunFam" id="3.40.50.1400:FF:000002">
    <property type="entry name" value="Ferrochelatase"/>
    <property type="match status" value="1"/>
</dbReference>
<comment type="pathway">
    <text evidence="9">Porphyrin-containing compound metabolism; protoheme biosynthesis; protoheme from protoporphyrin-IX: step 1/1.</text>
</comment>
<dbReference type="EMBL" id="CP000453">
    <property type="protein sequence ID" value="ABI56091.1"/>
    <property type="molecule type" value="Genomic_DNA"/>
</dbReference>
<name>Q0AAP6_ALKEH</name>
<dbReference type="SUPFAM" id="SSF53800">
    <property type="entry name" value="Chelatase"/>
    <property type="match status" value="1"/>
</dbReference>
<evidence type="ECO:0000256" key="2">
    <source>
        <dbReference type="ARBA" id="ARBA00022490"/>
    </source>
</evidence>
<feature type="binding site" evidence="9">
    <location>
        <position position="217"/>
    </location>
    <ligand>
        <name>Fe(2+)</name>
        <dbReference type="ChEBI" id="CHEBI:29033"/>
    </ligand>
</feature>
<evidence type="ECO:0000313" key="12">
    <source>
        <dbReference type="EMBL" id="ABI56091.1"/>
    </source>
</evidence>
<evidence type="ECO:0000256" key="7">
    <source>
        <dbReference type="ARBA" id="ARBA00023244"/>
    </source>
</evidence>
<dbReference type="GO" id="GO:0004325">
    <property type="term" value="F:ferrochelatase activity"/>
    <property type="evidence" value="ECO:0007669"/>
    <property type="project" value="UniProtKB-UniRule"/>
</dbReference>
<dbReference type="NCBIfam" id="TIGR00109">
    <property type="entry name" value="hemH"/>
    <property type="match status" value="1"/>
</dbReference>
<dbReference type="InterPro" id="IPR033644">
    <property type="entry name" value="Ferrochelatase_C"/>
</dbReference>
<dbReference type="PANTHER" id="PTHR11108">
    <property type="entry name" value="FERROCHELATASE"/>
    <property type="match status" value="1"/>
</dbReference>
<evidence type="ECO:0000256" key="1">
    <source>
        <dbReference type="ARBA" id="ARBA00007718"/>
    </source>
</evidence>
<dbReference type="eggNOG" id="COG0276">
    <property type="taxonomic scope" value="Bacteria"/>
</dbReference>
<reference evidence="13" key="1">
    <citation type="submission" date="2006-08" db="EMBL/GenBank/DDBJ databases">
        <title>Complete sequence of Alkalilimnicola ehrilichei MLHE-1.</title>
        <authorList>
            <person name="Copeland A."/>
            <person name="Lucas S."/>
            <person name="Lapidus A."/>
            <person name="Barry K."/>
            <person name="Detter J.C."/>
            <person name="Glavina del Rio T."/>
            <person name="Hammon N."/>
            <person name="Israni S."/>
            <person name="Dalin E."/>
            <person name="Tice H."/>
            <person name="Pitluck S."/>
            <person name="Sims D."/>
            <person name="Brettin T."/>
            <person name="Bruce D."/>
            <person name="Han C."/>
            <person name="Tapia R."/>
            <person name="Gilna P."/>
            <person name="Schmutz J."/>
            <person name="Larimer F."/>
            <person name="Land M."/>
            <person name="Hauser L."/>
            <person name="Kyrpides N."/>
            <person name="Mikhailova N."/>
            <person name="Oremland R.S."/>
            <person name="Hoeft S.E."/>
            <person name="Switzer-Blum J."/>
            <person name="Kulp T."/>
            <person name="King G."/>
            <person name="Tabita R."/>
            <person name="Witte B."/>
            <person name="Santini J.M."/>
            <person name="Basu P."/>
            <person name="Hollibaugh J.T."/>
            <person name="Xie G."/>
            <person name="Stolz J.F."/>
            <person name="Richardson P."/>
        </authorList>
    </citation>
    <scope>NUCLEOTIDE SEQUENCE [LARGE SCALE GENOMIC DNA]</scope>
    <source>
        <strain evidence="13">ATCC BAA-1101 / DSM 17681 / MLHE-1</strain>
    </source>
</reference>
<evidence type="ECO:0000256" key="8">
    <source>
        <dbReference type="ARBA" id="ARBA00024536"/>
    </source>
</evidence>
<dbReference type="PANTHER" id="PTHR11108:SF1">
    <property type="entry name" value="FERROCHELATASE, MITOCHONDRIAL"/>
    <property type="match status" value="1"/>
</dbReference>
<dbReference type="OrthoDB" id="9809741at2"/>
<evidence type="ECO:0000256" key="6">
    <source>
        <dbReference type="ARBA" id="ARBA00023239"/>
    </source>
</evidence>
<dbReference type="Pfam" id="PF00762">
    <property type="entry name" value="Ferrochelatase"/>
    <property type="match status" value="1"/>
</dbReference>
<dbReference type="UniPathway" id="UPA00252">
    <property type="reaction ID" value="UER00325"/>
</dbReference>
<keyword evidence="6 9" id="KW-0456">Lyase</keyword>
<evidence type="ECO:0000256" key="5">
    <source>
        <dbReference type="ARBA" id="ARBA00023133"/>
    </source>
</evidence>
<dbReference type="Gene3D" id="3.40.50.1400">
    <property type="match status" value="2"/>
</dbReference>
<comment type="catalytic activity">
    <reaction evidence="9">
        <text>heme b + 2 H(+) = protoporphyrin IX + Fe(2+)</text>
        <dbReference type="Rhea" id="RHEA:22584"/>
        <dbReference type="ChEBI" id="CHEBI:15378"/>
        <dbReference type="ChEBI" id="CHEBI:29033"/>
        <dbReference type="ChEBI" id="CHEBI:57306"/>
        <dbReference type="ChEBI" id="CHEBI:60344"/>
        <dbReference type="EC" id="4.98.1.1"/>
    </reaction>
</comment>
<comment type="catalytic activity">
    <reaction evidence="8">
        <text>Fe-coproporphyrin III + 2 H(+) = coproporphyrin III + Fe(2+)</text>
        <dbReference type="Rhea" id="RHEA:49572"/>
        <dbReference type="ChEBI" id="CHEBI:15378"/>
        <dbReference type="ChEBI" id="CHEBI:29033"/>
        <dbReference type="ChEBI" id="CHEBI:68438"/>
        <dbReference type="ChEBI" id="CHEBI:131725"/>
        <dbReference type="EC" id="4.99.1.9"/>
    </reaction>
    <physiologicalReaction direction="right-to-left" evidence="8">
        <dbReference type="Rhea" id="RHEA:49574"/>
    </physiologicalReaction>
</comment>
<dbReference type="InterPro" id="IPR001015">
    <property type="entry name" value="Ferrochelatase"/>
</dbReference>
<dbReference type="EC" id="4.98.1.1" evidence="9"/>
<proteinExistence type="inferred from homology"/>
<dbReference type="RefSeq" id="WP_011628486.1">
    <property type="nucleotide sequence ID" value="NC_008340.1"/>
</dbReference>
<dbReference type="CDD" id="cd03411">
    <property type="entry name" value="Ferrochelatase_N"/>
    <property type="match status" value="1"/>
</dbReference>
<protein>
    <recommendedName>
        <fullName evidence="9">Ferrochelatase</fullName>
        <ecNumber evidence="9">4.98.1.1</ecNumber>
    </recommendedName>
    <alternativeName>
        <fullName evidence="9">Heme synthase</fullName>
    </alternativeName>
    <alternativeName>
        <fullName evidence="9">Protoheme ferro-lyase</fullName>
    </alternativeName>
</protein>
<organism evidence="12 13">
    <name type="scientific">Alkalilimnicola ehrlichii (strain ATCC BAA-1101 / DSM 17681 / MLHE-1)</name>
    <dbReference type="NCBI Taxonomy" id="187272"/>
    <lineage>
        <taxon>Bacteria</taxon>
        <taxon>Pseudomonadati</taxon>
        <taxon>Pseudomonadota</taxon>
        <taxon>Gammaproteobacteria</taxon>
        <taxon>Chromatiales</taxon>
        <taxon>Ectothiorhodospiraceae</taxon>
        <taxon>Alkalilimnicola</taxon>
    </lineage>
</organism>
<gene>
    <name evidence="9" type="primary">hemH</name>
    <name evidence="12" type="ordered locus">Mlg_0737</name>
</gene>
<keyword evidence="5 9" id="KW-0350">Heme biosynthesis</keyword>
<comment type="subcellular location">
    <subcellularLocation>
        <location evidence="9">Cytoplasm</location>
    </subcellularLocation>
</comment>
<keyword evidence="2 9" id="KW-0963">Cytoplasm</keyword>
<dbReference type="AlphaFoldDB" id="Q0AAP6"/>
<comment type="similarity">
    <text evidence="1 9 10">Belongs to the ferrochelatase family.</text>
</comment>
<feature type="binding site" evidence="9">
    <location>
        <position position="298"/>
    </location>
    <ligand>
        <name>Fe(2+)</name>
        <dbReference type="ChEBI" id="CHEBI:29033"/>
    </ligand>
</feature>
<feature type="region of interest" description="Disordered" evidence="11">
    <location>
        <begin position="343"/>
        <end position="373"/>
    </location>
</feature>
<evidence type="ECO:0000256" key="4">
    <source>
        <dbReference type="ARBA" id="ARBA00023004"/>
    </source>
</evidence>
<dbReference type="InterPro" id="IPR033659">
    <property type="entry name" value="Ferrochelatase_N"/>
</dbReference>
<dbReference type="GO" id="GO:0046872">
    <property type="term" value="F:metal ion binding"/>
    <property type="evidence" value="ECO:0007669"/>
    <property type="project" value="UniProtKB-KW"/>
</dbReference>
<dbReference type="KEGG" id="aeh:Mlg_0737"/>
<evidence type="ECO:0000313" key="13">
    <source>
        <dbReference type="Proteomes" id="UP000001962"/>
    </source>
</evidence>
<dbReference type="GO" id="GO:0006783">
    <property type="term" value="P:heme biosynthetic process"/>
    <property type="evidence" value="ECO:0007669"/>
    <property type="project" value="UniProtKB-UniRule"/>
</dbReference>
<evidence type="ECO:0000256" key="3">
    <source>
        <dbReference type="ARBA" id="ARBA00022723"/>
    </source>
</evidence>
<dbReference type="HOGENOM" id="CLU_018884_0_0_6"/>
<evidence type="ECO:0000256" key="9">
    <source>
        <dbReference type="HAMAP-Rule" id="MF_00323"/>
    </source>
</evidence>
<evidence type="ECO:0000256" key="10">
    <source>
        <dbReference type="RuleBase" id="RU004185"/>
    </source>
</evidence>
<keyword evidence="13" id="KW-1185">Reference proteome</keyword>